<dbReference type="RefSeq" id="WP_067975618.1">
    <property type="nucleotide sequence ID" value="NZ_CAJHKN010000001.1"/>
</dbReference>
<dbReference type="GeneID" id="92903892"/>
<comment type="catalytic activity">
    <reaction evidence="8">
        <text>D-tagatofuranose 6-phosphate + ATP = D-tagatofuranose 1,6-bisphosphate + ADP + H(+)</text>
        <dbReference type="Rhea" id="RHEA:12420"/>
        <dbReference type="ChEBI" id="CHEBI:15378"/>
        <dbReference type="ChEBI" id="CHEBI:30616"/>
        <dbReference type="ChEBI" id="CHEBI:58694"/>
        <dbReference type="ChEBI" id="CHEBI:58695"/>
        <dbReference type="ChEBI" id="CHEBI:456216"/>
        <dbReference type="EC" id="2.7.1.144"/>
    </reaction>
</comment>
<dbReference type="OrthoDB" id="9801219at2"/>
<reference evidence="13 15" key="3">
    <citation type="submission" date="2017-12" db="EMBL/GenBank/DDBJ databases">
        <title>Phylogenetic diversity of female urinary microbiome.</title>
        <authorList>
            <person name="Thomas-White K."/>
            <person name="Wolfe A.J."/>
        </authorList>
    </citation>
    <scope>NUCLEOTIDE SEQUENCE [LARGE SCALE GENOMIC DNA]</scope>
    <source>
        <strain evidence="13 15">UMB0139</strain>
    </source>
</reference>
<evidence type="ECO:0000256" key="2">
    <source>
        <dbReference type="ARBA" id="ARBA00022679"/>
    </source>
</evidence>
<dbReference type="GO" id="GO:0044281">
    <property type="term" value="P:small molecule metabolic process"/>
    <property type="evidence" value="ECO:0007669"/>
    <property type="project" value="UniProtKB-ARBA"/>
</dbReference>
<dbReference type="InterPro" id="IPR017583">
    <property type="entry name" value="Tagatose/fructose_Pkinase"/>
</dbReference>
<dbReference type="PIRSF" id="PIRSF000535">
    <property type="entry name" value="1PFK/6PFK/LacC"/>
    <property type="match status" value="1"/>
</dbReference>
<dbReference type="InterPro" id="IPR002173">
    <property type="entry name" value="Carboh/pur_kinase_PfkB_CS"/>
</dbReference>
<evidence type="ECO:0000256" key="4">
    <source>
        <dbReference type="ARBA" id="ARBA00022741"/>
    </source>
</evidence>
<dbReference type="NCBIfam" id="TIGR03168">
    <property type="entry name" value="1-PFK"/>
    <property type="match status" value="1"/>
</dbReference>
<evidence type="ECO:0000256" key="3">
    <source>
        <dbReference type="ARBA" id="ARBA00022736"/>
    </source>
</evidence>
<dbReference type="InterPro" id="IPR022463">
    <property type="entry name" value="1-PFruKinase"/>
</dbReference>
<dbReference type="InterPro" id="IPR029056">
    <property type="entry name" value="Ribokinase-like"/>
</dbReference>
<accession>A0A0X8FC38</accession>
<dbReference type="NCBIfam" id="TIGR03828">
    <property type="entry name" value="pfkB"/>
    <property type="match status" value="1"/>
</dbReference>
<dbReference type="PANTHER" id="PTHR46566:SF1">
    <property type="entry name" value="1-PHOSPHOFRUCTOKINASE"/>
    <property type="match status" value="1"/>
</dbReference>
<dbReference type="PROSITE" id="PS00584">
    <property type="entry name" value="PFKB_KINASES_2"/>
    <property type="match status" value="1"/>
</dbReference>
<reference evidence="12 14" key="1">
    <citation type="journal article" date="2016" name="Genome Announc.">
        <title>Complete Genome Sequences of Aerococcus christensenii CCUG 28831T, Aerococcus sanguinicola CCUG 43001T, Aerococcus urinae CCUG 36881T, Aerococcus urinaeequi CCUG 28094T, Aerococcus urinaehominis CCUG 42038 BT, and Aerococcus viridans CCUG 4311T.</title>
        <authorList>
            <person name="Carkaci D."/>
            <person name="Dargis R."/>
            <person name="Nielsen X.C."/>
            <person name="Skovgaard O."/>
            <person name="Fuursted K."/>
            <person name="Christensen J.J."/>
        </authorList>
    </citation>
    <scope>NUCLEOTIDE SEQUENCE [LARGE SCALE GENOMIC DNA]</scope>
    <source>
        <strain evidence="12 14">CCUG43001</strain>
    </source>
</reference>
<proteinExistence type="inferred from homology"/>
<protein>
    <recommendedName>
        <fullName evidence="8">Tagatose-6-phosphate kinase</fullName>
        <ecNumber evidence="8">2.7.1.144</ecNumber>
    </recommendedName>
</protein>
<dbReference type="InterPro" id="IPR011611">
    <property type="entry name" value="PfkB_dom"/>
</dbReference>
<evidence type="ECO:0000313" key="14">
    <source>
        <dbReference type="Proteomes" id="UP000069912"/>
    </source>
</evidence>
<keyword evidence="3 8" id="KW-0423">Lactose metabolism</keyword>
<dbReference type="InterPro" id="IPR002139">
    <property type="entry name" value="Ribo/fructo_kinase"/>
</dbReference>
<evidence type="ECO:0000256" key="7">
    <source>
        <dbReference type="ARBA" id="ARBA00047745"/>
    </source>
</evidence>
<dbReference type="PRINTS" id="PR00990">
    <property type="entry name" value="RIBOKINASE"/>
</dbReference>
<evidence type="ECO:0000256" key="1">
    <source>
        <dbReference type="ARBA" id="ARBA00005380"/>
    </source>
</evidence>
<dbReference type="GO" id="GO:0016052">
    <property type="term" value="P:carbohydrate catabolic process"/>
    <property type="evidence" value="ECO:0007669"/>
    <property type="project" value="UniProtKB-ARBA"/>
</dbReference>
<dbReference type="FunFam" id="3.40.1190.20:FF:000001">
    <property type="entry name" value="Phosphofructokinase"/>
    <property type="match status" value="1"/>
</dbReference>
<comment type="catalytic activity">
    <reaction evidence="7 10">
        <text>beta-D-fructose 1-phosphate + ATP = beta-D-fructose 1,6-bisphosphate + ADP + H(+)</text>
        <dbReference type="Rhea" id="RHEA:14213"/>
        <dbReference type="ChEBI" id="CHEBI:15378"/>
        <dbReference type="ChEBI" id="CHEBI:30616"/>
        <dbReference type="ChEBI" id="CHEBI:32966"/>
        <dbReference type="ChEBI" id="CHEBI:138881"/>
        <dbReference type="ChEBI" id="CHEBI:456216"/>
        <dbReference type="EC" id="2.7.1.56"/>
    </reaction>
</comment>
<dbReference type="KEGG" id="asan:AWM72_07415"/>
<dbReference type="Gene3D" id="3.40.1190.20">
    <property type="match status" value="1"/>
</dbReference>
<evidence type="ECO:0000256" key="5">
    <source>
        <dbReference type="ARBA" id="ARBA00022777"/>
    </source>
</evidence>
<dbReference type="Pfam" id="PF00294">
    <property type="entry name" value="PfkB"/>
    <property type="match status" value="1"/>
</dbReference>
<dbReference type="AlphaFoldDB" id="A0A0X8FC38"/>
<dbReference type="EMBL" id="CP014160">
    <property type="protein sequence ID" value="AMB94593.1"/>
    <property type="molecule type" value="Genomic_DNA"/>
</dbReference>
<sequence length="308" mass="33304">MIYTITFNPAVDMVYQLDQLVEGGLNRSAEESYVAGGKGVNASILLRRLGHENRATGFLGGFTGQFIKDELQAEGIDPYFIEVDGFTRINAKINTRQATATEVNGEGPQIPQAKRAELAAFFQQELQAGDVVFLMGNKAPGMTADDFKQIADICLDKGARFVLDTNRDLLRACLASKPFIIKPNNEELSEIFNVKIESVEDIIYYAKKLQEEGAENVLVSLGAKGALLVAANGEVYQSDVPNGQVVNPTGAGDSMLAGFMAKYLETEDYAQSLQQGAASGSATTYSAGIATADKVYALYQEINVKEIK</sequence>
<feature type="domain" description="Carbohydrate kinase PfkB" evidence="11">
    <location>
        <begin position="8"/>
        <end position="289"/>
    </location>
</feature>
<dbReference type="PANTHER" id="PTHR46566">
    <property type="entry name" value="1-PHOSPHOFRUCTOKINASE-RELATED"/>
    <property type="match status" value="1"/>
</dbReference>
<dbReference type="GO" id="GO:0005829">
    <property type="term" value="C:cytosol"/>
    <property type="evidence" value="ECO:0007669"/>
    <property type="project" value="TreeGrafter"/>
</dbReference>
<comment type="function">
    <text evidence="10">Catalyzes the ATP-dependent phosphorylation of fructose-l-phosphate to fructose-l,6-bisphosphate.</text>
</comment>
<dbReference type="GO" id="GO:2001059">
    <property type="term" value="P:D-tagatose 6-phosphate catabolic process"/>
    <property type="evidence" value="ECO:0007669"/>
    <property type="project" value="UniProtKB-UniPathway"/>
</dbReference>
<comment type="pathway">
    <text evidence="8">Carbohydrate metabolism; D-tagatose 6-phosphate degradation; D-glyceraldehyde 3-phosphate and glycerone phosphate from D-tagatose 6-phosphate: step 1/2.</text>
</comment>
<comment type="similarity">
    <text evidence="8">Belongs to the carbohydrate kinase PfkB family. LacC subfamily.</text>
</comment>
<keyword evidence="4 8" id="KW-0547">Nucleotide-binding</keyword>
<comment type="similarity">
    <text evidence="1">Belongs to the carbohydrate kinase pfkB family.</text>
</comment>
<dbReference type="UniPathway" id="UPA00704">
    <property type="reaction ID" value="UER00715"/>
</dbReference>
<dbReference type="GO" id="GO:0008662">
    <property type="term" value="F:1-phosphofructokinase activity"/>
    <property type="evidence" value="ECO:0007669"/>
    <property type="project" value="UniProtKB-UniRule"/>
</dbReference>
<dbReference type="EMBL" id="PKGY01000001">
    <property type="protein sequence ID" value="PKZ23411.1"/>
    <property type="molecule type" value="Genomic_DNA"/>
</dbReference>
<dbReference type="GO" id="GO:0005524">
    <property type="term" value="F:ATP binding"/>
    <property type="evidence" value="ECO:0007669"/>
    <property type="project" value="UniProtKB-UniRule"/>
</dbReference>
<dbReference type="Proteomes" id="UP000234239">
    <property type="component" value="Unassembled WGS sequence"/>
</dbReference>
<organism evidence="12 14">
    <name type="scientific">Aerococcus sanguinicola</name>
    <dbReference type="NCBI Taxonomy" id="119206"/>
    <lineage>
        <taxon>Bacteria</taxon>
        <taxon>Bacillati</taxon>
        <taxon>Bacillota</taxon>
        <taxon>Bacilli</taxon>
        <taxon>Lactobacillales</taxon>
        <taxon>Aerococcaceae</taxon>
        <taxon>Aerococcus</taxon>
    </lineage>
</organism>
<dbReference type="GO" id="GO:0009024">
    <property type="term" value="F:tagatose-6-phosphate kinase activity"/>
    <property type="evidence" value="ECO:0007669"/>
    <property type="project" value="UniProtKB-EC"/>
</dbReference>
<evidence type="ECO:0000313" key="15">
    <source>
        <dbReference type="Proteomes" id="UP000234239"/>
    </source>
</evidence>
<dbReference type="SUPFAM" id="SSF53613">
    <property type="entry name" value="Ribokinase-like"/>
    <property type="match status" value="1"/>
</dbReference>
<keyword evidence="2 8" id="KW-0808">Transferase</keyword>
<evidence type="ECO:0000256" key="10">
    <source>
        <dbReference type="RuleBase" id="RU369061"/>
    </source>
</evidence>
<keyword evidence="14" id="KW-1185">Reference proteome</keyword>
<evidence type="ECO:0000256" key="9">
    <source>
        <dbReference type="RuleBase" id="RU003704"/>
    </source>
</evidence>
<name>A0A0X8FC38_9LACT</name>
<evidence type="ECO:0000313" key="12">
    <source>
        <dbReference type="EMBL" id="AMB94593.1"/>
    </source>
</evidence>
<evidence type="ECO:0000313" key="13">
    <source>
        <dbReference type="EMBL" id="PKZ23411.1"/>
    </source>
</evidence>
<dbReference type="EC" id="2.7.1.144" evidence="8"/>
<dbReference type="GO" id="GO:0005988">
    <property type="term" value="P:lactose metabolic process"/>
    <property type="evidence" value="ECO:0007669"/>
    <property type="project" value="UniProtKB-KW"/>
</dbReference>
<dbReference type="CDD" id="cd01164">
    <property type="entry name" value="FruK_PfkB_like"/>
    <property type="match status" value="1"/>
</dbReference>
<evidence type="ECO:0000259" key="11">
    <source>
        <dbReference type="Pfam" id="PF00294"/>
    </source>
</evidence>
<gene>
    <name evidence="13" type="primary">pfkB</name>
    <name evidence="12" type="ORF">AWM72_07415</name>
    <name evidence="13" type="ORF">CYJ28_02340</name>
</gene>
<keyword evidence="5 9" id="KW-0418">Kinase</keyword>
<keyword evidence="6 8" id="KW-0067">ATP-binding</keyword>
<reference evidence="14" key="2">
    <citation type="submission" date="2016-01" db="EMBL/GenBank/DDBJ databases">
        <title>Six Aerococcus type strain genome sequencing and assembly using PacBio and Illumina Hiseq.</title>
        <authorList>
            <person name="Carkaci D."/>
            <person name="Dargis R."/>
            <person name="Nielsen X.C."/>
            <person name="Skovgaard O."/>
            <person name="Fuursted K."/>
            <person name="Christensen J.J."/>
        </authorList>
    </citation>
    <scope>NUCLEOTIDE SEQUENCE [LARGE SCALE GENOMIC DNA]</scope>
    <source>
        <strain evidence="14">CCUG43001</strain>
    </source>
</reference>
<evidence type="ECO:0000256" key="6">
    <source>
        <dbReference type="ARBA" id="ARBA00022840"/>
    </source>
</evidence>
<evidence type="ECO:0000256" key="8">
    <source>
        <dbReference type="PIRNR" id="PIRNR000535"/>
    </source>
</evidence>
<dbReference type="Proteomes" id="UP000069912">
    <property type="component" value="Chromosome"/>
</dbReference>